<feature type="region of interest" description="Disordered" evidence="1">
    <location>
        <begin position="14"/>
        <end position="35"/>
    </location>
</feature>
<proteinExistence type="predicted"/>
<dbReference type="RefSeq" id="WP_325775978.1">
    <property type="nucleotide sequence ID" value="NZ_VTDN01000010.1"/>
</dbReference>
<sequence length="103" mass="11971">MSYDKNAVSKNLNQSKYGYINHRDEGDSRFTGGLDRTEVDKDEKYEVAYFIAQYLNHYKSKTNGFLDSSDIPEIEDTMHSFSEIKNRDKLAEKIANELGHKKK</sequence>
<dbReference type="Proteomes" id="UP001339883">
    <property type="component" value="Unassembled WGS sequence"/>
</dbReference>
<accession>A0ABU6DWN9</accession>
<name>A0ABU6DWN9_9GAMM</name>
<reference evidence="2 3" key="1">
    <citation type="submission" date="2019-08" db="EMBL/GenBank/DDBJ databases">
        <title>Five species of Acinetobacter isolated from floral nectar and animal pollinators.</title>
        <authorList>
            <person name="Hendry T.A."/>
        </authorList>
    </citation>
    <scope>NUCLEOTIDE SEQUENCE [LARGE SCALE GENOMIC DNA]</scope>
    <source>
        <strain evidence="2 3">MD18.27</strain>
    </source>
</reference>
<evidence type="ECO:0000313" key="2">
    <source>
        <dbReference type="EMBL" id="MEB5477589.1"/>
    </source>
</evidence>
<keyword evidence="3" id="KW-1185">Reference proteome</keyword>
<organism evidence="2 3">
    <name type="scientific">Acinetobacter pollinis</name>
    <dbReference type="NCBI Taxonomy" id="2605270"/>
    <lineage>
        <taxon>Bacteria</taxon>
        <taxon>Pseudomonadati</taxon>
        <taxon>Pseudomonadota</taxon>
        <taxon>Gammaproteobacteria</taxon>
        <taxon>Moraxellales</taxon>
        <taxon>Moraxellaceae</taxon>
        <taxon>Acinetobacter</taxon>
    </lineage>
</organism>
<evidence type="ECO:0000313" key="3">
    <source>
        <dbReference type="Proteomes" id="UP001339883"/>
    </source>
</evidence>
<comment type="caution">
    <text evidence="2">The sequence shown here is derived from an EMBL/GenBank/DDBJ whole genome shotgun (WGS) entry which is preliminary data.</text>
</comment>
<evidence type="ECO:0000256" key="1">
    <source>
        <dbReference type="SAM" id="MobiDB-lite"/>
    </source>
</evidence>
<dbReference type="EMBL" id="VTDN01000010">
    <property type="protein sequence ID" value="MEB5477589.1"/>
    <property type="molecule type" value="Genomic_DNA"/>
</dbReference>
<gene>
    <name evidence="2" type="ORF">I2F25_11125</name>
</gene>
<protein>
    <submittedName>
        <fullName evidence="2">Uncharacterized protein</fullName>
    </submittedName>
</protein>